<evidence type="ECO:0000313" key="3">
    <source>
        <dbReference type="EMBL" id="CAD7280547.1"/>
    </source>
</evidence>
<feature type="coiled-coil region" evidence="1">
    <location>
        <begin position="321"/>
        <end position="374"/>
    </location>
</feature>
<feature type="region of interest" description="Disordered" evidence="2">
    <location>
        <begin position="1"/>
        <end position="51"/>
    </location>
</feature>
<evidence type="ECO:0000256" key="2">
    <source>
        <dbReference type="SAM" id="MobiDB-lite"/>
    </source>
</evidence>
<protein>
    <submittedName>
        <fullName evidence="3">Uncharacterized protein</fullName>
    </submittedName>
</protein>
<proteinExistence type="predicted"/>
<dbReference type="Proteomes" id="UP000678499">
    <property type="component" value="Unassembled WGS sequence"/>
</dbReference>
<sequence>MALVDESVDDARGQQRLAAELPAAPPKKPKVEQPDEAEERNSGSSRCCSPVTFQRVSTSSASLDRVRRGAGGDYIPFTSANSGGGGGGGVGLPPPPAAHSHHVPMPHPGCDPGWLYMMCQYAAAAACAGLPAPPPPPPPPPPQPTAMFVPPPFLVPGKPDTKFFPPFPHSAAASAYAFPASSGAFAYPGAHYYPHHHQHHTGAGGGGSATSPGPPVLLNPERVVPSSSDADRFPPHFQPNVSLAPLPPSDSAASASYSQFRRSRLMSASRPASPPEYEKVSSPGLLVKREPLEEGCLEERIRSTLGMMPSSQADAVVNKFLRLAEEVRADAMADAIRAEAEAREKDVAELRRQLSSQQEMLTELRERNLKLEAELAASRGGHFAERMGTKSKSPLLNGTKSTSPRSCSSLSSSSSSSSPPAAADVKPPNLLIIAADTN</sequence>
<accession>A0A7R9GHA0</accession>
<reference evidence="3" key="1">
    <citation type="submission" date="2020-11" db="EMBL/GenBank/DDBJ databases">
        <authorList>
            <person name="Tran Van P."/>
        </authorList>
    </citation>
    <scope>NUCLEOTIDE SEQUENCE</scope>
</reference>
<feature type="region of interest" description="Disordered" evidence="2">
    <location>
        <begin position="382"/>
        <end position="438"/>
    </location>
</feature>
<feature type="compositionally biased region" description="Polar residues" evidence="2">
    <location>
        <begin position="42"/>
        <end position="51"/>
    </location>
</feature>
<name>A0A7R9GHA0_9CRUS</name>
<evidence type="ECO:0000313" key="4">
    <source>
        <dbReference type="Proteomes" id="UP000678499"/>
    </source>
</evidence>
<feature type="compositionally biased region" description="Low complexity" evidence="2">
    <location>
        <begin position="401"/>
        <end position="420"/>
    </location>
</feature>
<feature type="compositionally biased region" description="Polar residues" evidence="2">
    <location>
        <begin position="390"/>
        <end position="400"/>
    </location>
</feature>
<keyword evidence="4" id="KW-1185">Reference proteome</keyword>
<dbReference type="EMBL" id="CAJPEX010002242">
    <property type="protein sequence ID" value="CAG0920699.1"/>
    <property type="molecule type" value="Genomic_DNA"/>
</dbReference>
<organism evidence="3">
    <name type="scientific">Notodromas monacha</name>
    <dbReference type="NCBI Taxonomy" id="399045"/>
    <lineage>
        <taxon>Eukaryota</taxon>
        <taxon>Metazoa</taxon>
        <taxon>Ecdysozoa</taxon>
        <taxon>Arthropoda</taxon>
        <taxon>Crustacea</taxon>
        <taxon>Oligostraca</taxon>
        <taxon>Ostracoda</taxon>
        <taxon>Podocopa</taxon>
        <taxon>Podocopida</taxon>
        <taxon>Cypridocopina</taxon>
        <taxon>Cypridoidea</taxon>
        <taxon>Cyprididae</taxon>
        <taxon>Notodromas</taxon>
    </lineage>
</organism>
<dbReference type="AlphaFoldDB" id="A0A7R9GHA0"/>
<dbReference type="EMBL" id="OA884279">
    <property type="protein sequence ID" value="CAD7280547.1"/>
    <property type="molecule type" value="Genomic_DNA"/>
</dbReference>
<feature type="region of interest" description="Disordered" evidence="2">
    <location>
        <begin position="196"/>
        <end position="258"/>
    </location>
</feature>
<feature type="compositionally biased region" description="Low complexity" evidence="2">
    <location>
        <begin position="249"/>
        <end position="258"/>
    </location>
</feature>
<evidence type="ECO:0000256" key="1">
    <source>
        <dbReference type="SAM" id="Coils"/>
    </source>
</evidence>
<gene>
    <name evidence="3" type="ORF">NMOB1V02_LOCUS8206</name>
</gene>
<keyword evidence="1" id="KW-0175">Coiled coil</keyword>